<dbReference type="OrthoDB" id="346715at2759"/>
<evidence type="ECO:0000256" key="1">
    <source>
        <dbReference type="SAM" id="MobiDB-lite"/>
    </source>
</evidence>
<accession>U6LIE8</accession>
<evidence type="ECO:0008006" key="4">
    <source>
        <dbReference type="Google" id="ProtNLM"/>
    </source>
</evidence>
<feature type="compositionally biased region" description="Polar residues" evidence="1">
    <location>
        <begin position="806"/>
        <end position="822"/>
    </location>
</feature>
<gene>
    <name evidence="2" type="ORF">EBH_0023460</name>
</gene>
<sequence>MVVGASSSEEDLQEGPSAASFASEDDEVGMEASVSAGEGEPAAAAPRSKGYTGSDHLQRAATHTQTVYLHSSTQGNAVTQLRPAPLQLHFPRPRVGHTISPFNLPTRAPQQLQKQQEQTPVYSREQQEQQRQQQLQATARPLPSQQGSSSGDSNNGSSSRCNDSSRKASNSVSSNSSGNNENVELRWARLLVRPVMVGGCCAAAAGAAAAAAPNEVLHKVIERTSEIVGDAFLGFTAAEAAASLRQIPLPLLQDAAAAAAARAQKLHPFLPGTASSPPPAAAARQQRLAVSTMAVLERDWVERYISRLCAAGSSCWLWWRLQIAEVPRGPGSAAAAAAAASVTTPERRVHHAAASVSAEKQCSAVAVFGGRTASGDLADNELYLLEVTQLLGLDLPLYILGDLLSLALSERAREGAAAAAASAAAAEEVGAAPPAAAPTSAGTPMAAACATGTALPAAGDICSNSSGCASSSVPPVLRWRVPFCVGQKPSPRLGHSLVYAEPHLILYGGKDERGRLLNDVWLLDIFDWRKVARPTAAGEESAAVAAFGGVGSAPAAGEAPAAGAAARETALCWVTLDFSSSPLKPPGRFLHSCSVFFTSTNDGSCSIVIGGGWTSVVFPRSRLYALHRNSKGRWRHVGLAATAGAGAGEAALTIAQGMLPVRVTNAADGRFMHASVCAGSSLLLSGGLQIRLGAPPQLLLPSFCLYRRCICVLLLAVELMVYVCYDLLPTSSVGPLLATRYQMQAELQRRAGAVAAARTQQLPLQGSDDAAAVEDTHDFGGAGGSGNSSSIEQVSMEQQDRAANVLQRSSSNAMVHQQTTRRGSAPRDTTAEVSVATETRWTSAAAAAEGISMATQSPRERAPADTFSSCGRSKRPCSRPWTFDSSSFSKRGSTAEGTAGAAPVAAGPAGVTAAAANAILGACATTSFKQVQGRAEGGEGLGEDAAAMAVIHQSSGDPAAHSLAAAAVASVVSSEMCQLPDVTVCTPRRSRRMAALQALESFKLLPDTLGAATADAPVPELQAPTPAAAVAVAMPSAAKGI</sequence>
<dbReference type="VEuPathDB" id="ToxoDB:EBH_0023460"/>
<feature type="compositionally biased region" description="Low complexity" evidence="1">
    <location>
        <begin position="144"/>
        <end position="180"/>
    </location>
</feature>
<dbReference type="Gene3D" id="2.120.10.80">
    <property type="entry name" value="Kelch-type beta propeller"/>
    <property type="match status" value="1"/>
</dbReference>
<feature type="region of interest" description="Disordered" evidence="1">
    <location>
        <begin position="854"/>
        <end position="901"/>
    </location>
</feature>
<dbReference type="AlphaFoldDB" id="U6LIE8"/>
<organism evidence="2 3">
    <name type="scientific">Eimeria brunetti</name>
    <dbReference type="NCBI Taxonomy" id="51314"/>
    <lineage>
        <taxon>Eukaryota</taxon>
        <taxon>Sar</taxon>
        <taxon>Alveolata</taxon>
        <taxon>Apicomplexa</taxon>
        <taxon>Conoidasida</taxon>
        <taxon>Coccidia</taxon>
        <taxon>Eucoccidiorida</taxon>
        <taxon>Eimeriorina</taxon>
        <taxon>Eimeriidae</taxon>
        <taxon>Eimeria</taxon>
    </lineage>
</organism>
<dbReference type="InterPro" id="IPR015915">
    <property type="entry name" value="Kelch-typ_b-propeller"/>
</dbReference>
<proteinExistence type="predicted"/>
<dbReference type="InterPro" id="IPR011043">
    <property type="entry name" value="Gal_Oxase/kelch_b-propeller"/>
</dbReference>
<feature type="compositionally biased region" description="Polar residues" evidence="1">
    <location>
        <begin position="883"/>
        <end position="892"/>
    </location>
</feature>
<reference evidence="2" key="2">
    <citation type="submission" date="2013-10" db="EMBL/GenBank/DDBJ databases">
        <authorList>
            <person name="Aslett M."/>
        </authorList>
    </citation>
    <scope>NUCLEOTIDE SEQUENCE [LARGE SCALE GENOMIC DNA]</scope>
    <source>
        <strain evidence="2">Houghton</strain>
    </source>
</reference>
<dbReference type="EMBL" id="HG711424">
    <property type="protein sequence ID" value="CDJ49008.1"/>
    <property type="molecule type" value="Genomic_DNA"/>
</dbReference>
<dbReference type="PANTHER" id="PTHR23244:SF471">
    <property type="entry name" value="GUANINE NUCLEOTIDE-BINDING PROTEIN SUBUNIT BETA 1-RELATED"/>
    <property type="match status" value="1"/>
</dbReference>
<dbReference type="SUPFAM" id="SSF50965">
    <property type="entry name" value="Galactose oxidase, central domain"/>
    <property type="match status" value="1"/>
</dbReference>
<feature type="compositionally biased region" description="Low complexity" evidence="1">
    <location>
        <begin position="36"/>
        <end position="46"/>
    </location>
</feature>
<dbReference type="Proteomes" id="UP000030750">
    <property type="component" value="Unassembled WGS sequence"/>
</dbReference>
<feature type="region of interest" description="Disordered" evidence="1">
    <location>
        <begin position="1"/>
        <end position="59"/>
    </location>
</feature>
<feature type="region of interest" description="Disordered" evidence="1">
    <location>
        <begin position="90"/>
        <end position="180"/>
    </location>
</feature>
<evidence type="ECO:0000313" key="2">
    <source>
        <dbReference type="EMBL" id="CDJ49008.1"/>
    </source>
</evidence>
<name>U6LIE8_9EIME</name>
<dbReference type="PANTHER" id="PTHR23244">
    <property type="entry name" value="KELCH REPEAT DOMAIN"/>
    <property type="match status" value="1"/>
</dbReference>
<evidence type="ECO:0000313" key="3">
    <source>
        <dbReference type="Proteomes" id="UP000030750"/>
    </source>
</evidence>
<feature type="region of interest" description="Disordered" evidence="1">
    <location>
        <begin position="774"/>
        <end position="833"/>
    </location>
</feature>
<keyword evidence="3" id="KW-1185">Reference proteome</keyword>
<protein>
    <recommendedName>
        <fullName evidence="4">Kelch motif domain-containing protein</fullName>
    </recommendedName>
</protein>
<reference evidence="2" key="1">
    <citation type="submission" date="2013-10" db="EMBL/GenBank/DDBJ databases">
        <title>Genomic analysis of the causative agents of coccidiosis in chickens.</title>
        <authorList>
            <person name="Reid A.J."/>
            <person name="Blake D."/>
            <person name="Billington K."/>
            <person name="Browne H."/>
            <person name="Dunn M."/>
            <person name="Hung S."/>
            <person name="Kawahara F."/>
            <person name="Miranda-Saavedra D."/>
            <person name="Mourier T."/>
            <person name="Nagra H."/>
            <person name="Otto T.D."/>
            <person name="Rawlings N."/>
            <person name="Sanchez A."/>
            <person name="Sanders M."/>
            <person name="Subramaniam C."/>
            <person name="Tay Y."/>
            <person name="Dear P."/>
            <person name="Doerig C."/>
            <person name="Gruber A."/>
            <person name="Parkinson J."/>
            <person name="Shirley M."/>
            <person name="Wan K.L."/>
            <person name="Berriman M."/>
            <person name="Tomley F."/>
            <person name="Pain A."/>
        </authorList>
    </citation>
    <scope>NUCLEOTIDE SEQUENCE [LARGE SCALE GENOMIC DNA]</scope>
    <source>
        <strain evidence="2">Houghton</strain>
    </source>
</reference>